<keyword evidence="2" id="KW-1185">Reference proteome</keyword>
<reference evidence="1" key="1">
    <citation type="submission" date="2021-06" db="EMBL/GenBank/DDBJ databases">
        <authorList>
            <person name="Kallberg Y."/>
            <person name="Tangrot J."/>
            <person name="Rosling A."/>
        </authorList>
    </citation>
    <scope>NUCLEOTIDE SEQUENCE</scope>
    <source>
        <strain evidence="1">IL203A</strain>
    </source>
</reference>
<accession>A0ACA9M9I4</accession>
<dbReference type="Proteomes" id="UP000789702">
    <property type="component" value="Unassembled WGS sequence"/>
</dbReference>
<proteinExistence type="predicted"/>
<protein>
    <submittedName>
        <fullName evidence="1">17422_t:CDS:1</fullName>
    </submittedName>
</protein>
<dbReference type="EMBL" id="CAJVPU010007548">
    <property type="protein sequence ID" value="CAG8574066.1"/>
    <property type="molecule type" value="Genomic_DNA"/>
</dbReference>
<comment type="caution">
    <text evidence="1">The sequence shown here is derived from an EMBL/GenBank/DDBJ whole genome shotgun (WGS) entry which is preliminary data.</text>
</comment>
<organism evidence="1 2">
    <name type="scientific">Dentiscutata heterogama</name>
    <dbReference type="NCBI Taxonomy" id="1316150"/>
    <lineage>
        <taxon>Eukaryota</taxon>
        <taxon>Fungi</taxon>
        <taxon>Fungi incertae sedis</taxon>
        <taxon>Mucoromycota</taxon>
        <taxon>Glomeromycotina</taxon>
        <taxon>Glomeromycetes</taxon>
        <taxon>Diversisporales</taxon>
        <taxon>Gigasporaceae</taxon>
        <taxon>Dentiscutata</taxon>
    </lineage>
</organism>
<name>A0ACA9M9I4_9GLOM</name>
<evidence type="ECO:0000313" key="2">
    <source>
        <dbReference type="Proteomes" id="UP000789702"/>
    </source>
</evidence>
<sequence>MENLSSPHWSTNGIVMKPKRINEWKEKIVVGVVTGVVVVGAICGLKSLQSEFHRL</sequence>
<gene>
    <name evidence="1" type="ORF">DHETER_LOCUS6188</name>
</gene>
<evidence type="ECO:0000313" key="1">
    <source>
        <dbReference type="EMBL" id="CAG8574066.1"/>
    </source>
</evidence>